<protein>
    <submittedName>
        <fullName evidence="4">FlaA1/EpsC-like NDP-sugar epimerase</fullName>
    </submittedName>
</protein>
<keyword evidence="2" id="KW-0812">Transmembrane</keyword>
<organism evidence="4 5">
    <name type="scientific">Aminivibrio pyruvatiphilus</name>
    <dbReference type="NCBI Taxonomy" id="1005740"/>
    <lineage>
        <taxon>Bacteria</taxon>
        <taxon>Thermotogati</taxon>
        <taxon>Synergistota</taxon>
        <taxon>Synergistia</taxon>
        <taxon>Synergistales</taxon>
        <taxon>Aminobacteriaceae</taxon>
        <taxon>Aminivibrio</taxon>
    </lineage>
</organism>
<dbReference type="InterPro" id="IPR051203">
    <property type="entry name" value="Polysaccharide_Synthase-Rel"/>
</dbReference>
<feature type="transmembrane region" description="Helical" evidence="2">
    <location>
        <begin position="12"/>
        <end position="35"/>
    </location>
</feature>
<dbReference type="SUPFAM" id="SSF51735">
    <property type="entry name" value="NAD(P)-binding Rossmann-fold domains"/>
    <property type="match status" value="2"/>
</dbReference>
<dbReference type="OrthoDB" id="9803111at2"/>
<feature type="transmembrane region" description="Helical" evidence="2">
    <location>
        <begin position="112"/>
        <end position="133"/>
    </location>
</feature>
<comment type="similarity">
    <text evidence="1">Belongs to the polysaccharide synthase family.</text>
</comment>
<dbReference type="Proteomes" id="UP000295066">
    <property type="component" value="Unassembled WGS sequence"/>
</dbReference>
<accession>A0A4V3HF98</accession>
<feature type="transmembrane region" description="Helical" evidence="2">
    <location>
        <begin position="79"/>
        <end position="100"/>
    </location>
</feature>
<feature type="transmembrane region" description="Helical" evidence="2">
    <location>
        <begin position="47"/>
        <end position="67"/>
    </location>
</feature>
<dbReference type="InterPro" id="IPR003869">
    <property type="entry name" value="Polysac_CapD-like"/>
</dbReference>
<keyword evidence="2" id="KW-0472">Membrane</keyword>
<comment type="caution">
    <text evidence="4">The sequence shown here is derived from an EMBL/GenBank/DDBJ whole genome shotgun (WGS) entry which is preliminary data.</text>
</comment>
<evidence type="ECO:0000313" key="5">
    <source>
        <dbReference type="Proteomes" id="UP000295066"/>
    </source>
</evidence>
<dbReference type="PANTHER" id="PTHR43318:SF1">
    <property type="entry name" value="POLYSACCHARIDE BIOSYNTHESIS PROTEIN EPSC-RELATED"/>
    <property type="match status" value="1"/>
</dbReference>
<evidence type="ECO:0000256" key="1">
    <source>
        <dbReference type="ARBA" id="ARBA00007430"/>
    </source>
</evidence>
<evidence type="ECO:0000313" key="4">
    <source>
        <dbReference type="EMBL" id="TDY52105.1"/>
    </source>
</evidence>
<reference evidence="4 5" key="1">
    <citation type="submission" date="2019-03" db="EMBL/GenBank/DDBJ databases">
        <title>Genomic Encyclopedia of Type Strains, Phase IV (KMG-IV): sequencing the most valuable type-strain genomes for metagenomic binning, comparative biology and taxonomic classification.</title>
        <authorList>
            <person name="Goeker M."/>
        </authorList>
    </citation>
    <scope>NUCLEOTIDE SEQUENCE [LARGE SCALE GENOMIC DNA]</scope>
    <source>
        <strain evidence="4 5">DSM 25964</strain>
    </source>
</reference>
<keyword evidence="5" id="KW-1185">Reference proteome</keyword>
<dbReference type="RefSeq" id="WP_133959252.1">
    <property type="nucleotide sequence ID" value="NZ_SORI01000038.1"/>
</dbReference>
<feature type="domain" description="Polysaccharide biosynthesis protein CapD-like" evidence="3">
    <location>
        <begin position="288"/>
        <end position="573"/>
    </location>
</feature>
<dbReference type="EMBL" id="SORI01000038">
    <property type="protein sequence ID" value="TDY52105.1"/>
    <property type="molecule type" value="Genomic_DNA"/>
</dbReference>
<gene>
    <name evidence="4" type="ORF">C8D99_1384</name>
</gene>
<evidence type="ECO:0000259" key="3">
    <source>
        <dbReference type="Pfam" id="PF02719"/>
    </source>
</evidence>
<proteinExistence type="inferred from homology"/>
<dbReference type="InterPro" id="IPR036291">
    <property type="entry name" value="NAD(P)-bd_dom_sf"/>
</dbReference>
<evidence type="ECO:0000256" key="2">
    <source>
        <dbReference type="SAM" id="Phobius"/>
    </source>
</evidence>
<dbReference type="Gene3D" id="3.40.50.720">
    <property type="entry name" value="NAD(P)-binding Rossmann-like Domain"/>
    <property type="match status" value="2"/>
</dbReference>
<dbReference type="PANTHER" id="PTHR43318">
    <property type="entry name" value="UDP-N-ACETYLGLUCOSAMINE 4,6-DEHYDRATASE"/>
    <property type="match status" value="1"/>
</dbReference>
<dbReference type="AlphaFoldDB" id="A0A4V3HF98"/>
<sequence length="620" mass="68086">MLTKPGPGNSLLIKFAIDLTLAAAASWGAFALRLGLPIPKLYHRSEVFYILLSLGIKVALILGFGLFRQSWRSIGVRDLTRLGKAVAAFTLLSSTAAFLLSPYYRIPRSIPLIDGMLLLIAWGAARLLVRLFLEGNVRRKGRGQNKRVLVIGAGDAGTMIVREMLRHPESCLTPVGFLDDDPGKWNTTFVGYPVFGPVKRLAAVARGQTVDEILIAIPSVMGDAIRSILETARKAEIPARIIPGIWEVLSGKVSISSIRDVEVEDLLNRDPVRLDLDEIAGYITGRVVLVTGAGGSIGSEIVRQILPFDPRHIILLGRGENSLFQIEQELRNIHHVRNITTVVADVRNRERLRRVFETHSPKVVFHAAAHKHVPLMEENPEEAILNNVFGTQNLAELALEHNVEVFVNISTDKAVNPTSVMGASKRVAEMIVRSAAEKALPGRAFVSVRFGNVLGSRGSVIPTFKEQIRRGGPVTVTHPEMTRYFMTIPEAAQLVLQAGGMKRNGSVFVLDMGQPVKIIDLASDLIRLSGFEPGTDIDIVFSGIRPGEKLFEELLTAEEGTEASRFKKIFVARNNGLPAELPQLLEELRQAAEEENGRAIREKLGKLIPHCQVCSEENGK</sequence>
<keyword evidence="2" id="KW-1133">Transmembrane helix</keyword>
<name>A0A4V3HF98_9BACT</name>
<dbReference type="CDD" id="cd05237">
    <property type="entry name" value="UDP_invert_4-6DH_SDR_e"/>
    <property type="match status" value="1"/>
</dbReference>
<dbReference type="Pfam" id="PF13727">
    <property type="entry name" value="CoA_binding_3"/>
    <property type="match status" value="1"/>
</dbReference>
<dbReference type="Pfam" id="PF02719">
    <property type="entry name" value="Polysacc_synt_2"/>
    <property type="match status" value="1"/>
</dbReference>